<organism evidence="1 2">
    <name type="scientific">Brachionus plicatilis</name>
    <name type="common">Marine rotifer</name>
    <name type="synonym">Brachionus muelleri</name>
    <dbReference type="NCBI Taxonomy" id="10195"/>
    <lineage>
        <taxon>Eukaryota</taxon>
        <taxon>Metazoa</taxon>
        <taxon>Spiralia</taxon>
        <taxon>Gnathifera</taxon>
        <taxon>Rotifera</taxon>
        <taxon>Eurotatoria</taxon>
        <taxon>Monogononta</taxon>
        <taxon>Pseudotrocha</taxon>
        <taxon>Ploima</taxon>
        <taxon>Brachionidae</taxon>
        <taxon>Brachionus</taxon>
    </lineage>
</organism>
<accession>A0A3M7SUK6</accession>
<comment type="caution">
    <text evidence="1">The sequence shown here is derived from an EMBL/GenBank/DDBJ whole genome shotgun (WGS) entry which is preliminary data.</text>
</comment>
<proteinExistence type="predicted"/>
<protein>
    <submittedName>
        <fullName evidence="1">Uncharacterized protein</fullName>
    </submittedName>
</protein>
<keyword evidence="2" id="KW-1185">Reference proteome</keyword>
<sequence length="85" mass="9780">MYLSLFDGSITFFSKVWDKPESISDRIKFGFHFGSFVWNYTDVQVNELINPYLIPIKLQPSTDLNVINAKAPSELINRQVPLSVE</sequence>
<dbReference type="EMBL" id="REGN01000772">
    <property type="protein sequence ID" value="RNA39268.1"/>
    <property type="molecule type" value="Genomic_DNA"/>
</dbReference>
<reference evidence="1 2" key="1">
    <citation type="journal article" date="2018" name="Sci. Rep.">
        <title>Genomic signatures of local adaptation to the degree of environmental predictability in rotifers.</title>
        <authorList>
            <person name="Franch-Gras L."/>
            <person name="Hahn C."/>
            <person name="Garcia-Roger E.M."/>
            <person name="Carmona M.J."/>
            <person name="Serra M."/>
            <person name="Gomez A."/>
        </authorList>
    </citation>
    <scope>NUCLEOTIDE SEQUENCE [LARGE SCALE GENOMIC DNA]</scope>
    <source>
        <strain evidence="1">HYR1</strain>
    </source>
</reference>
<dbReference type="AlphaFoldDB" id="A0A3M7SUK6"/>
<gene>
    <name evidence="1" type="ORF">BpHYR1_025652</name>
</gene>
<evidence type="ECO:0000313" key="2">
    <source>
        <dbReference type="Proteomes" id="UP000276133"/>
    </source>
</evidence>
<name>A0A3M7SUK6_BRAPC</name>
<evidence type="ECO:0000313" key="1">
    <source>
        <dbReference type="EMBL" id="RNA39268.1"/>
    </source>
</evidence>
<dbReference type="Proteomes" id="UP000276133">
    <property type="component" value="Unassembled WGS sequence"/>
</dbReference>